<dbReference type="Proteomes" id="UP000009881">
    <property type="component" value="Unassembled WGS sequence"/>
</dbReference>
<dbReference type="CDD" id="cd02570">
    <property type="entry name" value="PseudoU_synth_EcTruA"/>
    <property type="match status" value="1"/>
</dbReference>
<keyword evidence="10" id="KW-1185">Reference proteome</keyword>
<dbReference type="PIRSF" id="PIRSF001430">
    <property type="entry name" value="tRNA_psdUrid_synth"/>
    <property type="match status" value="1"/>
</dbReference>
<dbReference type="eggNOG" id="COG0101">
    <property type="taxonomic scope" value="Bacteria"/>
</dbReference>
<dbReference type="EC" id="5.4.99.12" evidence="4"/>
<evidence type="ECO:0000256" key="3">
    <source>
        <dbReference type="ARBA" id="ARBA00023235"/>
    </source>
</evidence>
<evidence type="ECO:0000256" key="4">
    <source>
        <dbReference type="HAMAP-Rule" id="MF_00171"/>
    </source>
</evidence>
<dbReference type="NCBIfam" id="TIGR00071">
    <property type="entry name" value="hisT_truA"/>
    <property type="match status" value="1"/>
</dbReference>
<dbReference type="InterPro" id="IPR001406">
    <property type="entry name" value="PsdUridine_synth_TruA"/>
</dbReference>
<dbReference type="GO" id="GO:0160147">
    <property type="term" value="F:tRNA pseudouridine(38-40) synthase activity"/>
    <property type="evidence" value="ECO:0007669"/>
    <property type="project" value="UniProtKB-EC"/>
</dbReference>
<dbReference type="PANTHER" id="PTHR11142">
    <property type="entry name" value="PSEUDOURIDYLATE SYNTHASE"/>
    <property type="match status" value="1"/>
</dbReference>
<dbReference type="Gene3D" id="3.30.70.660">
    <property type="entry name" value="Pseudouridine synthase I, catalytic domain, C-terminal subdomain"/>
    <property type="match status" value="1"/>
</dbReference>
<comment type="caution">
    <text evidence="9">The sequence shown here is derived from an EMBL/GenBank/DDBJ whole genome shotgun (WGS) entry which is preliminary data.</text>
</comment>
<dbReference type="InterPro" id="IPR020103">
    <property type="entry name" value="PsdUridine_synth_cat_dom_sf"/>
</dbReference>
<evidence type="ECO:0000256" key="5">
    <source>
        <dbReference type="PIRSR" id="PIRSR001430-1"/>
    </source>
</evidence>
<comment type="catalytic activity">
    <reaction evidence="4 7">
        <text>uridine(38/39/40) in tRNA = pseudouridine(38/39/40) in tRNA</text>
        <dbReference type="Rhea" id="RHEA:22376"/>
        <dbReference type="Rhea" id="RHEA-COMP:10085"/>
        <dbReference type="Rhea" id="RHEA-COMP:10087"/>
        <dbReference type="ChEBI" id="CHEBI:65314"/>
        <dbReference type="ChEBI" id="CHEBI:65315"/>
        <dbReference type="EC" id="5.4.99.12"/>
    </reaction>
</comment>
<comment type="function">
    <text evidence="4">Formation of pseudouridine at positions 38, 39 and 40 in the anticodon stem and loop of transfer RNAs.</text>
</comment>
<name>K9HNP8_9PROT</name>
<gene>
    <name evidence="4" type="primary">truA</name>
    <name evidence="9" type="ORF">C882_3027</name>
</gene>
<dbReference type="GO" id="GO:0003723">
    <property type="term" value="F:RNA binding"/>
    <property type="evidence" value="ECO:0007669"/>
    <property type="project" value="InterPro"/>
</dbReference>
<dbReference type="STRING" id="1238182.C882_3027"/>
<evidence type="ECO:0000313" key="10">
    <source>
        <dbReference type="Proteomes" id="UP000009881"/>
    </source>
</evidence>
<feature type="domain" description="Pseudouridine synthase I TruA alpha/beta" evidence="8">
    <location>
        <begin position="9"/>
        <end position="104"/>
    </location>
</feature>
<proteinExistence type="inferred from homology"/>
<protein>
    <recommendedName>
        <fullName evidence="4">tRNA pseudouridine synthase A</fullName>
        <ecNumber evidence="4">5.4.99.12</ecNumber>
    </recommendedName>
    <alternativeName>
        <fullName evidence="4">tRNA pseudouridine(38-40) synthase</fullName>
    </alternativeName>
    <alternativeName>
        <fullName evidence="4">tRNA pseudouridylate synthase I</fullName>
    </alternativeName>
    <alternativeName>
        <fullName evidence="4">tRNA-uridine isomerase I</fullName>
    </alternativeName>
</protein>
<comment type="subunit">
    <text evidence="4">Homodimer.</text>
</comment>
<dbReference type="PATRIC" id="fig|1238182.3.peg.775"/>
<feature type="active site" description="Nucleophile" evidence="4 5">
    <location>
        <position position="52"/>
    </location>
</feature>
<comment type="similarity">
    <text evidence="1 4 7">Belongs to the tRNA pseudouridine synthase TruA family.</text>
</comment>
<evidence type="ECO:0000256" key="1">
    <source>
        <dbReference type="ARBA" id="ARBA00009375"/>
    </source>
</evidence>
<dbReference type="GO" id="GO:0031119">
    <property type="term" value="P:tRNA pseudouridine synthesis"/>
    <property type="evidence" value="ECO:0007669"/>
    <property type="project" value="UniProtKB-UniRule"/>
</dbReference>
<dbReference type="OrthoDB" id="9811823at2"/>
<reference evidence="9 10" key="1">
    <citation type="journal article" date="2013" name="Genome Announc.">
        <title>Draft Genome Sequence of an Alphaproteobacterium, Caenispirillum salinarum AK4(T), Isolated from a Solar Saltern.</title>
        <authorList>
            <person name="Khatri I."/>
            <person name="Singh A."/>
            <person name="Korpole S."/>
            <person name="Pinnaka A.K."/>
            <person name="Subramanian S."/>
        </authorList>
    </citation>
    <scope>NUCLEOTIDE SEQUENCE [LARGE SCALE GENOMIC DNA]</scope>
    <source>
        <strain evidence="9 10">AK4</strain>
    </source>
</reference>
<dbReference type="RefSeq" id="WP_009539224.1">
    <property type="nucleotide sequence ID" value="NZ_ANHY01000004.1"/>
</dbReference>
<keyword evidence="3 4" id="KW-0413">Isomerase</keyword>
<dbReference type="InterPro" id="IPR020094">
    <property type="entry name" value="TruA/RsuA/RluB/E/F_N"/>
</dbReference>
<dbReference type="SUPFAM" id="SSF55120">
    <property type="entry name" value="Pseudouridine synthase"/>
    <property type="match status" value="1"/>
</dbReference>
<feature type="binding site" evidence="4 6">
    <location>
        <position position="111"/>
    </location>
    <ligand>
        <name>substrate</name>
    </ligand>
</feature>
<dbReference type="InterPro" id="IPR020097">
    <property type="entry name" value="PsdUridine_synth_TruA_a/b_dom"/>
</dbReference>
<dbReference type="Pfam" id="PF01416">
    <property type="entry name" value="PseudoU_synth_1"/>
    <property type="match status" value="2"/>
</dbReference>
<evidence type="ECO:0000256" key="2">
    <source>
        <dbReference type="ARBA" id="ARBA00022694"/>
    </source>
</evidence>
<accession>K9HNP8</accession>
<organism evidence="9 10">
    <name type="scientific">Caenispirillum salinarum AK4</name>
    <dbReference type="NCBI Taxonomy" id="1238182"/>
    <lineage>
        <taxon>Bacteria</taxon>
        <taxon>Pseudomonadati</taxon>
        <taxon>Pseudomonadota</taxon>
        <taxon>Alphaproteobacteria</taxon>
        <taxon>Rhodospirillales</taxon>
        <taxon>Novispirillaceae</taxon>
        <taxon>Caenispirillum</taxon>
    </lineage>
</organism>
<dbReference type="AlphaFoldDB" id="K9HNP8"/>
<dbReference type="PANTHER" id="PTHR11142:SF0">
    <property type="entry name" value="TRNA PSEUDOURIDINE SYNTHASE-LIKE 1"/>
    <property type="match status" value="1"/>
</dbReference>
<evidence type="ECO:0000256" key="7">
    <source>
        <dbReference type="RuleBase" id="RU003792"/>
    </source>
</evidence>
<sequence length="250" mass="27749">MPRFKLTIEYDGGPFVGWQRQANGLSVQEALETAVAGYCQVDAVVHGSGRTDSGVHALGQVAHVDLPRHDPPGKVRDALNAHLRRHPISIRQVEQVDEDFHARFSARERSYVYRILNRRSPPALDAGRVWWVGADLDAGAMHDAGQILVGHHDFSTFRAKECQAQSPVKTLDELAVTREGEEVRLFVRARSFLHHQVRNMAGALKLVGEGKWTADDLQRALDARDRAAGGPTAPPQGLYFLSVRYPEHDA</sequence>
<dbReference type="FunFam" id="3.30.70.580:FF:000001">
    <property type="entry name" value="tRNA pseudouridine synthase A"/>
    <property type="match status" value="1"/>
</dbReference>
<keyword evidence="2 4" id="KW-0819">tRNA processing</keyword>
<comment type="caution">
    <text evidence="4">Lacks conserved residue(s) required for the propagation of feature annotation.</text>
</comment>
<dbReference type="Gene3D" id="3.30.70.580">
    <property type="entry name" value="Pseudouridine synthase I, catalytic domain, N-terminal subdomain"/>
    <property type="match status" value="1"/>
</dbReference>
<dbReference type="EMBL" id="ANHY01000004">
    <property type="protein sequence ID" value="EKV31963.1"/>
    <property type="molecule type" value="Genomic_DNA"/>
</dbReference>
<evidence type="ECO:0000259" key="8">
    <source>
        <dbReference type="Pfam" id="PF01416"/>
    </source>
</evidence>
<evidence type="ECO:0000256" key="6">
    <source>
        <dbReference type="PIRSR" id="PIRSR001430-2"/>
    </source>
</evidence>
<feature type="domain" description="Pseudouridine synthase I TruA alpha/beta" evidence="8">
    <location>
        <begin position="146"/>
        <end position="246"/>
    </location>
</feature>
<evidence type="ECO:0000313" key="9">
    <source>
        <dbReference type="EMBL" id="EKV31963.1"/>
    </source>
</evidence>
<dbReference type="HAMAP" id="MF_00171">
    <property type="entry name" value="TruA"/>
    <property type="match status" value="1"/>
</dbReference>
<dbReference type="InterPro" id="IPR020095">
    <property type="entry name" value="PsdUridine_synth_TruA_C"/>
</dbReference>